<reference evidence="3" key="1">
    <citation type="journal article" date="2022" name="Cell">
        <title>Repeat-based holocentromeres influence genome architecture and karyotype evolution.</title>
        <authorList>
            <person name="Hofstatter P.G."/>
            <person name="Thangavel G."/>
            <person name="Lux T."/>
            <person name="Neumann P."/>
            <person name="Vondrak T."/>
            <person name="Novak P."/>
            <person name="Zhang M."/>
            <person name="Costa L."/>
            <person name="Castellani M."/>
            <person name="Scott A."/>
            <person name="Toegelov H."/>
            <person name="Fuchs J."/>
            <person name="Mata-Sucre Y."/>
            <person name="Dias Y."/>
            <person name="Vanzela A.L.L."/>
            <person name="Huettel B."/>
            <person name="Almeida C.C.S."/>
            <person name="Simkova H."/>
            <person name="Souza G."/>
            <person name="Pedrosa-Harand A."/>
            <person name="Macas J."/>
            <person name="Mayer K.F.X."/>
            <person name="Houben A."/>
            <person name="Marques A."/>
        </authorList>
    </citation>
    <scope>NUCLEOTIDE SEQUENCE</scope>
    <source>
        <strain evidence="3">RhyBre1mFocal</strain>
    </source>
</reference>
<dbReference type="InterPro" id="IPR049932">
    <property type="entry name" value="NEAP1-4"/>
</dbReference>
<proteinExistence type="predicted"/>
<keyword evidence="4" id="KW-1185">Reference proteome</keyword>
<organism evidence="3 4">
    <name type="scientific">Rhynchospora breviuscula</name>
    <dbReference type="NCBI Taxonomy" id="2022672"/>
    <lineage>
        <taxon>Eukaryota</taxon>
        <taxon>Viridiplantae</taxon>
        <taxon>Streptophyta</taxon>
        <taxon>Embryophyta</taxon>
        <taxon>Tracheophyta</taxon>
        <taxon>Spermatophyta</taxon>
        <taxon>Magnoliopsida</taxon>
        <taxon>Liliopsida</taxon>
        <taxon>Poales</taxon>
        <taxon>Cyperaceae</taxon>
        <taxon>Cyperoideae</taxon>
        <taxon>Rhynchosporeae</taxon>
        <taxon>Rhynchospora</taxon>
    </lineage>
</organism>
<evidence type="ECO:0000256" key="1">
    <source>
        <dbReference type="SAM" id="Coils"/>
    </source>
</evidence>
<comment type="caution">
    <text evidence="3">The sequence shown here is derived from an EMBL/GenBank/DDBJ whole genome shotgun (WGS) entry which is preliminary data.</text>
</comment>
<protein>
    <submittedName>
        <fullName evidence="3">Uncharacterized protein</fullName>
    </submittedName>
</protein>
<gene>
    <name evidence="3" type="ORF">LUZ63_006220</name>
</gene>
<dbReference type="PANTHER" id="PTHR48145">
    <property type="entry name" value="NUCLEAR ENVELOPE-ASSOCIATED PROTEIN 1"/>
    <property type="match status" value="1"/>
</dbReference>
<keyword evidence="2" id="KW-1133">Transmembrane helix</keyword>
<keyword evidence="2" id="KW-0472">Membrane</keyword>
<name>A0A9Q0HTX3_9POAL</name>
<dbReference type="AlphaFoldDB" id="A0A9Q0HTX3"/>
<evidence type="ECO:0000256" key="2">
    <source>
        <dbReference type="SAM" id="Phobius"/>
    </source>
</evidence>
<feature type="transmembrane region" description="Helical" evidence="2">
    <location>
        <begin position="234"/>
        <end position="256"/>
    </location>
</feature>
<sequence length="259" mass="30496">MDLLLRDAYEKKLQFRRHVSCLMQELKDTEFRLTLQDERLVLEVQSREEAERKAKRLEEEVGTLHALLQEKDNQLQAVTSRNAQNLTELDKLREKVASTQETAAASSTVEPTNIKCFEQDLFELLLGKIENIHCTFTAKEREVAKLMKNFRMLSAYWRCKIKDLEAKLEMNRSLDEELKKKVLKLEDSLQQSQSQLLILRKIEAKRDETIEQLARSITRKDYSKNSNFKYVNGFWDASCTKFAFSVSVTMILYFVLWRK</sequence>
<feature type="coiled-coil region" evidence="1">
    <location>
        <begin position="40"/>
        <end position="102"/>
    </location>
</feature>
<evidence type="ECO:0000313" key="3">
    <source>
        <dbReference type="EMBL" id="KAJ1697708.1"/>
    </source>
</evidence>
<dbReference type="OrthoDB" id="668844at2759"/>
<feature type="coiled-coil region" evidence="1">
    <location>
        <begin position="161"/>
        <end position="195"/>
    </location>
</feature>
<accession>A0A9Q0HTX3</accession>
<dbReference type="Proteomes" id="UP001151287">
    <property type="component" value="Unassembled WGS sequence"/>
</dbReference>
<dbReference type="PANTHER" id="PTHR48145:SF5">
    <property type="entry name" value="NUCLEAR ENVELOPE-ASSOCIATED PROTEIN 2"/>
    <property type="match status" value="1"/>
</dbReference>
<dbReference type="EMBL" id="JAMQYH010000002">
    <property type="protein sequence ID" value="KAJ1697708.1"/>
    <property type="molecule type" value="Genomic_DNA"/>
</dbReference>
<evidence type="ECO:0000313" key="4">
    <source>
        <dbReference type="Proteomes" id="UP001151287"/>
    </source>
</evidence>
<keyword evidence="2" id="KW-0812">Transmembrane</keyword>
<keyword evidence="1" id="KW-0175">Coiled coil</keyword>